<evidence type="ECO:0000313" key="3">
    <source>
        <dbReference type="Proteomes" id="UP000663828"/>
    </source>
</evidence>
<comment type="caution">
    <text evidence="2">The sequence shown here is derived from an EMBL/GenBank/DDBJ whole genome shotgun (WGS) entry which is preliminary data.</text>
</comment>
<keyword evidence="1" id="KW-1133">Transmembrane helix</keyword>
<accession>A0A816FMQ6</accession>
<feature type="non-terminal residue" evidence="2">
    <location>
        <position position="791"/>
    </location>
</feature>
<dbReference type="Proteomes" id="UP000663828">
    <property type="component" value="Unassembled WGS sequence"/>
</dbReference>
<keyword evidence="1" id="KW-0812">Transmembrane</keyword>
<feature type="transmembrane region" description="Helical" evidence="1">
    <location>
        <begin position="43"/>
        <end position="61"/>
    </location>
</feature>
<name>A0A816FMQ6_ADIRI</name>
<dbReference type="EMBL" id="CAJNOR010011777">
    <property type="protein sequence ID" value="CAF1663667.1"/>
    <property type="molecule type" value="Genomic_DNA"/>
</dbReference>
<evidence type="ECO:0000256" key="1">
    <source>
        <dbReference type="SAM" id="Phobius"/>
    </source>
</evidence>
<reference evidence="2" key="1">
    <citation type="submission" date="2021-02" db="EMBL/GenBank/DDBJ databases">
        <authorList>
            <person name="Nowell W R."/>
        </authorList>
    </citation>
    <scope>NUCLEOTIDE SEQUENCE</scope>
</reference>
<dbReference type="AlphaFoldDB" id="A0A816FMQ6"/>
<feature type="transmembrane region" description="Helical" evidence="1">
    <location>
        <begin position="406"/>
        <end position="439"/>
    </location>
</feature>
<keyword evidence="3" id="KW-1185">Reference proteome</keyword>
<sequence length="791" mass="92694">MFIPQWLKSFYTTAYRHLITYNHFNSRSTNPFVIRRELLSTRLYLILLVISVSILTIYTSFTVRIKDESIKTPTYSQYQQLYKKYSNTLQCSCTNLSIEYGKFVKTEPLFHQVCSSDFITQRWIDFIFAANILSLWPIDVRTSLSAMWQLIHSFCQNSYQTIMSILDHFNKTLLVSPILFNEELLKEKVQSVLLSQRDISTVNLIQSITMINQITQANQLISALGTNYIAVTHQFGLSKQPNSYRNISQVQLYLYIGRFTNVYIQKNSIVPCSCQTNASCPLEGDIYLYDMSEQFGIYNMNRIHSNGSLTGVTIDCLPLQMTFVASLECFFQQSCLNFLRSTYKQKMNVSILNESRPSRFSQTTTIQSLLNELFIEELRNETNYQQYYLTCLPKICNYSYNHRFDWVYVLTTFIGLCGGITKVLSMITWYFIGFILYLYKRFFSNTEQTVRRDSQGKCFIQMKNILLKLKTKLINLNFYSKHSRDRIRVYHVETVNENITSPSIQEYQMLHEQHFSTLKCPCSQMSILYDDFLRIEVKYHQICSSDFIQPWWYNSFPARNSSDTNLDLFQFASSFFHALATLCELTNETIQYEIKRFLSRTFVNADVLSNDSFRTQINSLTNSFIQLTQIQFSYRMFLTKTLLHSNQYMSNMGRGVDLRMLLGFTNHQYYVYVVTRPLDDVSKNETHCYCVLDSTCSYENKAFSMQVGCTVMDSVLKSSLICWFNASCIDLVLTSFYQGHWLRDDPPSPLNSTLPSRYSCTTPMETIFNEMMVEEWNITFSYDSYFQECQP</sequence>
<protein>
    <submittedName>
        <fullName evidence="2">Uncharacterized protein</fullName>
    </submittedName>
</protein>
<evidence type="ECO:0000313" key="2">
    <source>
        <dbReference type="EMBL" id="CAF1663667.1"/>
    </source>
</evidence>
<keyword evidence="1" id="KW-0472">Membrane</keyword>
<proteinExistence type="predicted"/>
<gene>
    <name evidence="2" type="ORF">XAT740_LOCUS57363</name>
</gene>
<organism evidence="2 3">
    <name type="scientific">Adineta ricciae</name>
    <name type="common">Rotifer</name>
    <dbReference type="NCBI Taxonomy" id="249248"/>
    <lineage>
        <taxon>Eukaryota</taxon>
        <taxon>Metazoa</taxon>
        <taxon>Spiralia</taxon>
        <taxon>Gnathifera</taxon>
        <taxon>Rotifera</taxon>
        <taxon>Eurotatoria</taxon>
        <taxon>Bdelloidea</taxon>
        <taxon>Adinetida</taxon>
        <taxon>Adinetidae</taxon>
        <taxon>Adineta</taxon>
    </lineage>
</organism>